<dbReference type="GO" id="GO:0003676">
    <property type="term" value="F:nucleic acid binding"/>
    <property type="evidence" value="ECO:0007669"/>
    <property type="project" value="InterPro"/>
</dbReference>
<dbReference type="PANTHER" id="PTHR43542">
    <property type="entry name" value="METHYLTRANSFERASE"/>
    <property type="match status" value="1"/>
</dbReference>
<dbReference type="PANTHER" id="PTHR43542:SF1">
    <property type="entry name" value="METHYLTRANSFERASE"/>
    <property type="match status" value="1"/>
</dbReference>
<comment type="caution">
    <text evidence="3">The sequence shown here is derived from an EMBL/GenBank/DDBJ whole genome shotgun (WGS) entry which is preliminary data.</text>
</comment>
<dbReference type="Pfam" id="PF03602">
    <property type="entry name" value="Cons_hypoth95"/>
    <property type="match status" value="1"/>
</dbReference>
<keyword evidence="1 3" id="KW-0489">Methyltransferase</keyword>
<organism evidence="3 4">
    <name type="scientific">Candidatus Allocopromorpha excrementipullorum</name>
    <dbReference type="NCBI Taxonomy" id="2840743"/>
    <lineage>
        <taxon>Bacteria</taxon>
        <taxon>Bacillati</taxon>
        <taxon>Bacillota</taxon>
        <taxon>Clostridia</taxon>
        <taxon>Eubacteriales</taxon>
        <taxon>Eubacteriaceae</taxon>
        <taxon>Eubacteriaceae incertae sedis</taxon>
        <taxon>Candidatus Allocopromorpha</taxon>
    </lineage>
</organism>
<dbReference type="InterPro" id="IPR029063">
    <property type="entry name" value="SAM-dependent_MTases_sf"/>
</dbReference>
<dbReference type="SUPFAM" id="SSF53335">
    <property type="entry name" value="S-adenosyl-L-methionine-dependent methyltransferases"/>
    <property type="match status" value="1"/>
</dbReference>
<dbReference type="InterPro" id="IPR004398">
    <property type="entry name" value="RNA_MeTrfase_RsmD"/>
</dbReference>
<dbReference type="EMBL" id="DVOB01000155">
    <property type="protein sequence ID" value="HIU96486.1"/>
    <property type="molecule type" value="Genomic_DNA"/>
</dbReference>
<proteinExistence type="predicted"/>
<evidence type="ECO:0000256" key="2">
    <source>
        <dbReference type="ARBA" id="ARBA00022679"/>
    </source>
</evidence>
<dbReference type="Gene3D" id="3.40.50.150">
    <property type="entry name" value="Vaccinia Virus protein VP39"/>
    <property type="match status" value="1"/>
</dbReference>
<evidence type="ECO:0000313" key="4">
    <source>
        <dbReference type="Proteomes" id="UP000824130"/>
    </source>
</evidence>
<reference evidence="3" key="1">
    <citation type="submission" date="2020-10" db="EMBL/GenBank/DDBJ databases">
        <authorList>
            <person name="Gilroy R."/>
        </authorList>
    </citation>
    <scope>NUCLEOTIDE SEQUENCE</scope>
    <source>
        <strain evidence="3">ChiSjej4B22-8349</strain>
    </source>
</reference>
<dbReference type="EC" id="2.1.1.171" evidence="3"/>
<gene>
    <name evidence="3" type="primary">rsmD</name>
    <name evidence="3" type="ORF">IAD25_07275</name>
</gene>
<evidence type="ECO:0000313" key="3">
    <source>
        <dbReference type="EMBL" id="HIU96486.1"/>
    </source>
</evidence>
<keyword evidence="2 3" id="KW-0808">Transferase</keyword>
<protein>
    <submittedName>
        <fullName evidence="3">16S rRNA (Guanine(966)-N(2))-methyltransferase RsmD</fullName>
        <ecNumber evidence="3">2.1.1.171</ecNumber>
    </submittedName>
</protein>
<dbReference type="PIRSF" id="PIRSF004553">
    <property type="entry name" value="CHP00095"/>
    <property type="match status" value="1"/>
</dbReference>
<accession>A0A9D1N7S3</accession>
<name>A0A9D1N7S3_9FIRM</name>
<dbReference type="PROSITE" id="PS00092">
    <property type="entry name" value="N6_MTASE"/>
    <property type="match status" value="1"/>
</dbReference>
<dbReference type="AlphaFoldDB" id="A0A9D1N7S3"/>
<evidence type="ECO:0000256" key="1">
    <source>
        <dbReference type="ARBA" id="ARBA00022603"/>
    </source>
</evidence>
<reference evidence="3" key="2">
    <citation type="journal article" date="2021" name="PeerJ">
        <title>Extensive microbial diversity within the chicken gut microbiome revealed by metagenomics and culture.</title>
        <authorList>
            <person name="Gilroy R."/>
            <person name="Ravi A."/>
            <person name="Getino M."/>
            <person name="Pursley I."/>
            <person name="Horton D.L."/>
            <person name="Alikhan N.F."/>
            <person name="Baker D."/>
            <person name="Gharbi K."/>
            <person name="Hall N."/>
            <person name="Watson M."/>
            <person name="Adriaenssens E.M."/>
            <person name="Foster-Nyarko E."/>
            <person name="Jarju S."/>
            <person name="Secka A."/>
            <person name="Antonio M."/>
            <person name="Oren A."/>
            <person name="Chaudhuri R.R."/>
            <person name="La Ragione R."/>
            <person name="Hildebrand F."/>
            <person name="Pallen M.J."/>
        </authorList>
    </citation>
    <scope>NUCLEOTIDE SEQUENCE</scope>
    <source>
        <strain evidence="3">ChiSjej4B22-8349</strain>
    </source>
</reference>
<dbReference type="Proteomes" id="UP000824130">
    <property type="component" value="Unassembled WGS sequence"/>
</dbReference>
<dbReference type="CDD" id="cd02440">
    <property type="entry name" value="AdoMet_MTases"/>
    <property type="match status" value="1"/>
</dbReference>
<dbReference type="InterPro" id="IPR002052">
    <property type="entry name" value="DNA_methylase_N6_adenine_CS"/>
</dbReference>
<sequence>MQEEDMRVIAGDYKGRKLQTPSDYSIRPTTDKVKEALFSILAEEIYGSRVLDLFSGTGNLGIEALSRGADECVFGDNSRESIRLIKENIAHCGAEDGAVVMPGDFRKLLMNVRGTFDIILLDPPYGKGLMEPCFELIRERGLLSDGGVIVAEHRKEERFPDELQGYRKVKERKYGIVMLSIYC</sequence>
<dbReference type="NCBIfam" id="TIGR00095">
    <property type="entry name" value="16S rRNA (guanine(966)-N(2))-methyltransferase RsmD"/>
    <property type="match status" value="1"/>
</dbReference>
<dbReference type="GO" id="GO:0052913">
    <property type="term" value="F:16S rRNA (guanine(966)-N(2))-methyltransferase activity"/>
    <property type="evidence" value="ECO:0007669"/>
    <property type="project" value="UniProtKB-EC"/>
</dbReference>